<evidence type="ECO:0008006" key="6">
    <source>
        <dbReference type="Google" id="ProtNLM"/>
    </source>
</evidence>
<feature type="domain" description="AMP-dependent synthetase/ligase" evidence="2">
    <location>
        <begin position="89"/>
        <end position="396"/>
    </location>
</feature>
<dbReference type="Gene3D" id="3.30.300.30">
    <property type="match status" value="1"/>
</dbReference>
<comment type="caution">
    <text evidence="4">The sequence shown here is derived from an EMBL/GenBank/DDBJ whole genome shotgun (WGS) entry which is preliminary data.</text>
</comment>
<dbReference type="Proteomes" id="UP000286287">
    <property type="component" value="Unassembled WGS sequence"/>
</dbReference>
<comment type="similarity">
    <text evidence="1">Belongs to the ATP-dependent AMP-binding enzyme family.</text>
</comment>
<dbReference type="Pfam" id="PF00501">
    <property type="entry name" value="AMP-binding"/>
    <property type="match status" value="1"/>
</dbReference>
<evidence type="ECO:0000313" key="5">
    <source>
        <dbReference type="Proteomes" id="UP000286287"/>
    </source>
</evidence>
<gene>
    <name evidence="4" type="ORF">D3875_16345</name>
</gene>
<dbReference type="Gene3D" id="3.40.50.12780">
    <property type="entry name" value="N-terminal domain of ligase-like"/>
    <property type="match status" value="1"/>
</dbReference>
<evidence type="ECO:0000256" key="1">
    <source>
        <dbReference type="ARBA" id="ARBA00006432"/>
    </source>
</evidence>
<dbReference type="GO" id="GO:0006631">
    <property type="term" value="P:fatty acid metabolic process"/>
    <property type="evidence" value="ECO:0007669"/>
    <property type="project" value="TreeGrafter"/>
</dbReference>
<organism evidence="4 5">
    <name type="scientific">Deinococcus cavernae</name>
    <dbReference type="NCBI Taxonomy" id="2320857"/>
    <lineage>
        <taxon>Bacteria</taxon>
        <taxon>Thermotogati</taxon>
        <taxon>Deinococcota</taxon>
        <taxon>Deinococci</taxon>
        <taxon>Deinococcales</taxon>
        <taxon>Deinococcaceae</taxon>
        <taxon>Deinococcus</taxon>
    </lineage>
</organism>
<dbReference type="PANTHER" id="PTHR43201">
    <property type="entry name" value="ACYL-COA SYNTHETASE"/>
    <property type="match status" value="1"/>
</dbReference>
<dbReference type="Pfam" id="PF13193">
    <property type="entry name" value="AMP-binding_C"/>
    <property type="match status" value="1"/>
</dbReference>
<keyword evidence="5" id="KW-1185">Reference proteome</keyword>
<reference evidence="4 5" key="1">
    <citation type="submission" date="2018-09" db="EMBL/GenBank/DDBJ databases">
        <authorList>
            <person name="Zhu H."/>
        </authorList>
    </citation>
    <scope>NUCLEOTIDE SEQUENCE [LARGE SCALE GENOMIC DNA]</scope>
    <source>
        <strain evidence="4 5">K2S05-167</strain>
    </source>
</reference>
<dbReference type="EMBL" id="QYUJ01000014">
    <property type="protein sequence ID" value="RJF72881.1"/>
    <property type="molecule type" value="Genomic_DNA"/>
</dbReference>
<accession>A0A418V9U0</accession>
<dbReference type="SUPFAM" id="SSF56801">
    <property type="entry name" value="Acetyl-CoA synthetase-like"/>
    <property type="match status" value="1"/>
</dbReference>
<dbReference type="InterPro" id="IPR042099">
    <property type="entry name" value="ANL_N_sf"/>
</dbReference>
<evidence type="ECO:0000259" key="2">
    <source>
        <dbReference type="Pfam" id="PF00501"/>
    </source>
</evidence>
<dbReference type="PANTHER" id="PTHR43201:SF8">
    <property type="entry name" value="ACYL-COA SYNTHETASE FAMILY MEMBER 3"/>
    <property type="match status" value="1"/>
</dbReference>
<feature type="domain" description="AMP-binding enzyme C-terminal" evidence="3">
    <location>
        <begin position="453"/>
        <end position="525"/>
    </location>
</feature>
<dbReference type="InterPro" id="IPR000873">
    <property type="entry name" value="AMP-dep_synth/lig_dom"/>
</dbReference>
<dbReference type="InterPro" id="IPR045851">
    <property type="entry name" value="AMP-bd_C_sf"/>
</dbReference>
<evidence type="ECO:0000313" key="4">
    <source>
        <dbReference type="EMBL" id="RJF72881.1"/>
    </source>
</evidence>
<protein>
    <recommendedName>
        <fullName evidence="6">Long-chain fatty acid--CoA ligase</fullName>
    </recommendedName>
</protein>
<dbReference type="GO" id="GO:0031956">
    <property type="term" value="F:medium-chain fatty acid-CoA ligase activity"/>
    <property type="evidence" value="ECO:0007669"/>
    <property type="project" value="TreeGrafter"/>
</dbReference>
<proteinExistence type="inferred from homology"/>
<evidence type="ECO:0000259" key="3">
    <source>
        <dbReference type="Pfam" id="PF13193"/>
    </source>
</evidence>
<name>A0A418V9U0_9DEIO</name>
<dbReference type="CDD" id="cd04433">
    <property type="entry name" value="AFD_class_I"/>
    <property type="match status" value="1"/>
</dbReference>
<dbReference type="InterPro" id="IPR025110">
    <property type="entry name" value="AMP-bd_C"/>
</dbReference>
<dbReference type="AlphaFoldDB" id="A0A418V9U0"/>
<sequence length="544" mass="58274">MVVGVAGTGRAGVPWPVPTPVRSGGPLGQVRGKNVSQAVTFRDWQQLWRVLTDTGAFGPQPLRGAGQLLRSLAQHGPTPYALVAWHALKGTQITAVDAHDGVLTYRELQCAADALAGEMRFLLTPGARVGLLGRGGTRWLVGLLAATRLGADVVLLNTLHSPAEWAEQVQELHLSAVLHEPAYCTGLRSCPHSAVLVNLSLTETRQSPLPRRPGFGAVTLLTSGSTGTPRAIKRHTGLKHAQAVFPVTDFLSRLSVKAGERVWLPPPLFHGQGLSALMLTLGFGGTLVLGPEPQPEALQESLRRTSPHWIIVVPTVLRRLLDGLDTSVTLPSLRGVVSGSAPLSPALAQEALQAFDGRLFNLYGTTETGPLCLATPADFQQRLETVGSVLNGVHVNLQGGTVNVRSPFLAVPASCWNTGDLAEWNDSGHLRLLGRADDRFICGGENIDPLALERRIEALPGVLECAVWGEPDEEYGQVVHALIVPADKNSTIQPLHAALSSALPRTFRPRSITLCPDLPRNAAGKLVRRHLPEWRDQLAAADQH</sequence>